<gene>
    <name evidence="2" type="ORF">BGZ80_003413</name>
</gene>
<protein>
    <submittedName>
        <fullName evidence="2">Uncharacterized protein</fullName>
    </submittedName>
</protein>
<feature type="region of interest" description="Disordered" evidence="1">
    <location>
        <begin position="338"/>
        <end position="359"/>
    </location>
</feature>
<evidence type="ECO:0000313" key="2">
    <source>
        <dbReference type="EMBL" id="KAG0024407.1"/>
    </source>
</evidence>
<evidence type="ECO:0000313" key="3">
    <source>
        <dbReference type="Proteomes" id="UP000703661"/>
    </source>
</evidence>
<dbReference type="InterPro" id="IPR016181">
    <property type="entry name" value="Acyl_CoA_acyltransferase"/>
</dbReference>
<keyword evidence="3" id="KW-1185">Reference proteome</keyword>
<dbReference type="Proteomes" id="UP000703661">
    <property type="component" value="Unassembled WGS sequence"/>
</dbReference>
<proteinExistence type="predicted"/>
<name>A0A9P6N446_9FUNG</name>
<evidence type="ECO:0000256" key="1">
    <source>
        <dbReference type="SAM" id="MobiDB-lite"/>
    </source>
</evidence>
<dbReference type="SUPFAM" id="SSF55729">
    <property type="entry name" value="Acyl-CoA N-acyltransferases (Nat)"/>
    <property type="match status" value="1"/>
</dbReference>
<accession>A0A9P6N446</accession>
<comment type="caution">
    <text evidence="2">The sequence shown here is derived from an EMBL/GenBank/DDBJ whole genome shotgun (WGS) entry which is preliminary data.</text>
</comment>
<sequence>MAVEIDNQSSTTAVPQKRPERIDIGDGLIMRWSTRDDAENVGRCLAVVFRWEQEIPNLKEDEEPEPFEIFYAAGKRLLRGNSRVMSEFDYALVENTLAKDDEIPIVACISLQGITGYYGRTQFTFGRPEVIGCLPEYRNRGLIRRLFQEMIHPASDARGDVIQVIPGIPYFYRQFGYEYGITPRSARRIDDFSKTIPELDLSKQGKDEKNEQQFLFRTPTLEDVPYLVKMSTPEKLLNQAEVGLVYNEAYWRYTIHDIIETAESKFDISRESRIIVDAKTGQDCGIVVTKKPAAFPEPVLVVHVFVLQDGYHYRDALYPVLRQMIEISNQPNAWERKEQERLINSQQQGTESKSEDNNNNKKEQLQALILCMDPDHPVMKLLESKSKLFPTRTKLYVRILSYAKFILKVAPILEERLEESHLAGISVTLHFNFFKKVEGSSGKGLEIVIKDGKIISASDDWVLLSPERKCQLARKRIEKAKQEGTYVEPDSKKKPLEYDVDFGPLNFTRLVLGDLSVEQMLDLYGDARVQGGKDAETLLDILFPKQQAHFDMFWW</sequence>
<dbReference type="Gene3D" id="3.40.630.30">
    <property type="match status" value="1"/>
</dbReference>
<organism evidence="2 3">
    <name type="scientific">Entomortierella chlamydospora</name>
    <dbReference type="NCBI Taxonomy" id="101097"/>
    <lineage>
        <taxon>Eukaryota</taxon>
        <taxon>Fungi</taxon>
        <taxon>Fungi incertae sedis</taxon>
        <taxon>Mucoromycota</taxon>
        <taxon>Mortierellomycotina</taxon>
        <taxon>Mortierellomycetes</taxon>
        <taxon>Mortierellales</taxon>
        <taxon>Mortierellaceae</taxon>
        <taxon>Entomortierella</taxon>
    </lineage>
</organism>
<dbReference type="AlphaFoldDB" id="A0A9P6N446"/>
<dbReference type="OrthoDB" id="2321175at2759"/>
<reference evidence="2" key="1">
    <citation type="journal article" date="2020" name="Fungal Divers.">
        <title>Resolving the Mortierellaceae phylogeny through synthesis of multi-gene phylogenetics and phylogenomics.</title>
        <authorList>
            <person name="Vandepol N."/>
            <person name="Liber J."/>
            <person name="Desiro A."/>
            <person name="Na H."/>
            <person name="Kennedy M."/>
            <person name="Barry K."/>
            <person name="Grigoriev I.V."/>
            <person name="Miller A.N."/>
            <person name="O'Donnell K."/>
            <person name="Stajich J.E."/>
            <person name="Bonito G."/>
        </authorList>
    </citation>
    <scope>NUCLEOTIDE SEQUENCE</scope>
    <source>
        <strain evidence="2">NRRL 2769</strain>
    </source>
</reference>
<dbReference type="EMBL" id="JAAAID010000019">
    <property type="protein sequence ID" value="KAG0024407.1"/>
    <property type="molecule type" value="Genomic_DNA"/>
</dbReference>